<evidence type="ECO:0000256" key="2">
    <source>
        <dbReference type="SAM" id="SignalP"/>
    </source>
</evidence>
<keyword evidence="4" id="KW-1185">Reference proteome</keyword>
<organism evidence="3 4">
    <name type="scientific">Membranihabitans marinus</name>
    <dbReference type="NCBI Taxonomy" id="1227546"/>
    <lineage>
        <taxon>Bacteria</taxon>
        <taxon>Pseudomonadati</taxon>
        <taxon>Bacteroidota</taxon>
        <taxon>Saprospiria</taxon>
        <taxon>Saprospirales</taxon>
        <taxon>Saprospiraceae</taxon>
        <taxon>Membranihabitans</taxon>
    </lineage>
</organism>
<sequence length="470" mass="54919">MKRLLIILAVFIGAQLEVQAQLPECKTWNDSPQKEEGENQHSIYRPLVRNKNYERAFPHWEKAFNIAPAADGRRDYHYEDGITIYKHFLETATDDAKKEEYKQKILDLYQGMINCYENKVIKVRNCDDLCLKAVIGQKYGRMAYDMFYTLSSPYDKTLEAIEKAVEYGDKGTEYVVLEPWAHIVTYQFKQGSRSAEEVRTVYDRIMEIADYNIETDMELGEYFDITKRRSEAVFKPIEKEIFDCEYFKEKLKPMYEEDPDNFDVLKYVFNTLRQQGCDDADPFLTKIKSEYETLAAEYNEERLKELEEKNPAYAARKRYDEGKFEEAAEKYEEAIEKETDNEKKAQYYFALASIQFRKMDKYSDARKSALEASKLRPDWGRPYMLIGDMYATTSRNCGDAWNQRLAVLAAIDKYAKAKAVDSDFDQEASSRIAKYHSSRPEQGDAFMRGLENGSTTKVGCWIAETVTLRF</sequence>
<dbReference type="SUPFAM" id="SSF48452">
    <property type="entry name" value="TPR-like"/>
    <property type="match status" value="1"/>
</dbReference>
<feature type="coiled-coil region" evidence="1">
    <location>
        <begin position="284"/>
        <end position="341"/>
    </location>
</feature>
<proteinExistence type="predicted"/>
<dbReference type="Proteomes" id="UP000753961">
    <property type="component" value="Unassembled WGS sequence"/>
</dbReference>
<name>A0A953L8Y7_9BACT</name>
<dbReference type="AlphaFoldDB" id="A0A953L8Y7"/>
<evidence type="ECO:0000256" key="1">
    <source>
        <dbReference type="SAM" id="Coils"/>
    </source>
</evidence>
<keyword evidence="2" id="KW-0732">Signal</keyword>
<evidence type="ECO:0000313" key="3">
    <source>
        <dbReference type="EMBL" id="MBY5958245.1"/>
    </source>
</evidence>
<comment type="caution">
    <text evidence="3">The sequence shown here is derived from an EMBL/GenBank/DDBJ whole genome shotgun (WGS) entry which is preliminary data.</text>
</comment>
<protein>
    <recommendedName>
        <fullName evidence="5">Tetratricopeptide repeat-containing protein</fullName>
    </recommendedName>
</protein>
<keyword evidence="1" id="KW-0175">Coiled coil</keyword>
<evidence type="ECO:0000313" key="4">
    <source>
        <dbReference type="Proteomes" id="UP000753961"/>
    </source>
</evidence>
<dbReference type="InterPro" id="IPR011990">
    <property type="entry name" value="TPR-like_helical_dom_sf"/>
</dbReference>
<evidence type="ECO:0008006" key="5">
    <source>
        <dbReference type="Google" id="ProtNLM"/>
    </source>
</evidence>
<dbReference type="Gene3D" id="1.25.40.10">
    <property type="entry name" value="Tetratricopeptide repeat domain"/>
    <property type="match status" value="1"/>
</dbReference>
<gene>
    <name evidence="3" type="ORF">KUV50_08895</name>
</gene>
<dbReference type="RefSeq" id="WP_222579783.1">
    <property type="nucleotide sequence ID" value="NZ_JAHVHU010000008.1"/>
</dbReference>
<feature type="signal peptide" evidence="2">
    <location>
        <begin position="1"/>
        <end position="20"/>
    </location>
</feature>
<reference evidence="3" key="1">
    <citation type="submission" date="2021-06" db="EMBL/GenBank/DDBJ databases">
        <title>44 bacteria genomes isolated from Dapeng, Shenzhen.</title>
        <authorList>
            <person name="Zheng W."/>
            <person name="Yu S."/>
            <person name="Huang Y."/>
        </authorList>
    </citation>
    <scope>NUCLEOTIDE SEQUENCE</scope>
    <source>
        <strain evidence="3">DP5N28-2</strain>
    </source>
</reference>
<dbReference type="EMBL" id="JAHVHU010000008">
    <property type="protein sequence ID" value="MBY5958245.1"/>
    <property type="molecule type" value="Genomic_DNA"/>
</dbReference>
<feature type="chain" id="PRO_5037216190" description="Tetratricopeptide repeat-containing protein" evidence="2">
    <location>
        <begin position="21"/>
        <end position="470"/>
    </location>
</feature>
<accession>A0A953L8Y7</accession>